<sequence>FANFKNTVWHHSFKKLLETIEKESQTGCWVNCWDGIARCFFPIVLILSANYKEQ</sequence>
<keyword evidence="2" id="KW-1185">Reference proteome</keyword>
<dbReference type="Pfam" id="PF18759">
    <property type="entry name" value="Plavaka"/>
    <property type="match status" value="1"/>
</dbReference>
<evidence type="ECO:0000313" key="1">
    <source>
        <dbReference type="EMBL" id="KIK18244.1"/>
    </source>
</evidence>
<reference evidence="1 2" key="1">
    <citation type="submission" date="2014-04" db="EMBL/GenBank/DDBJ databases">
        <authorList>
            <consortium name="DOE Joint Genome Institute"/>
            <person name="Kuo A."/>
            <person name="Kohler A."/>
            <person name="Costa M.D."/>
            <person name="Nagy L.G."/>
            <person name="Floudas D."/>
            <person name="Copeland A."/>
            <person name="Barry K.W."/>
            <person name="Cichocki N."/>
            <person name="Veneault-Fourrey C."/>
            <person name="LaButti K."/>
            <person name="Lindquist E.A."/>
            <person name="Lipzen A."/>
            <person name="Lundell T."/>
            <person name="Morin E."/>
            <person name="Murat C."/>
            <person name="Sun H."/>
            <person name="Tunlid A."/>
            <person name="Henrissat B."/>
            <person name="Grigoriev I.V."/>
            <person name="Hibbett D.S."/>
            <person name="Martin F."/>
            <person name="Nordberg H.P."/>
            <person name="Cantor M.N."/>
            <person name="Hua S.X."/>
        </authorList>
    </citation>
    <scope>NUCLEOTIDE SEQUENCE [LARGE SCALE GENOMIC DNA]</scope>
    <source>
        <strain evidence="1 2">441</strain>
    </source>
</reference>
<dbReference type="HOGENOM" id="CLU_3056099_0_0_1"/>
<reference evidence="2" key="2">
    <citation type="submission" date="2015-01" db="EMBL/GenBank/DDBJ databases">
        <title>Evolutionary Origins and Diversification of the Mycorrhizal Mutualists.</title>
        <authorList>
            <consortium name="DOE Joint Genome Institute"/>
            <consortium name="Mycorrhizal Genomics Consortium"/>
            <person name="Kohler A."/>
            <person name="Kuo A."/>
            <person name="Nagy L.G."/>
            <person name="Floudas D."/>
            <person name="Copeland A."/>
            <person name="Barry K.W."/>
            <person name="Cichocki N."/>
            <person name="Veneault-Fourrey C."/>
            <person name="LaButti K."/>
            <person name="Lindquist E.A."/>
            <person name="Lipzen A."/>
            <person name="Lundell T."/>
            <person name="Morin E."/>
            <person name="Murat C."/>
            <person name="Riley R."/>
            <person name="Ohm R."/>
            <person name="Sun H."/>
            <person name="Tunlid A."/>
            <person name="Henrissat B."/>
            <person name="Grigoriev I.V."/>
            <person name="Hibbett D.S."/>
            <person name="Martin F."/>
        </authorList>
    </citation>
    <scope>NUCLEOTIDE SEQUENCE [LARGE SCALE GENOMIC DNA]</scope>
    <source>
        <strain evidence="2">441</strain>
    </source>
</reference>
<dbReference type="AlphaFoldDB" id="A0A0C9YW91"/>
<feature type="non-terminal residue" evidence="1">
    <location>
        <position position="1"/>
    </location>
</feature>
<dbReference type="Proteomes" id="UP000054018">
    <property type="component" value="Unassembled WGS sequence"/>
</dbReference>
<feature type="non-terminal residue" evidence="1">
    <location>
        <position position="54"/>
    </location>
</feature>
<protein>
    <submittedName>
        <fullName evidence="1">Uncharacterized protein</fullName>
    </submittedName>
</protein>
<gene>
    <name evidence="1" type="ORF">PISMIDRAFT_52546</name>
</gene>
<dbReference type="EMBL" id="KN833809">
    <property type="protein sequence ID" value="KIK18244.1"/>
    <property type="molecule type" value="Genomic_DNA"/>
</dbReference>
<accession>A0A0C9YW91</accession>
<name>A0A0C9YW91_9AGAM</name>
<dbReference type="OrthoDB" id="3239511at2759"/>
<evidence type="ECO:0000313" key="2">
    <source>
        <dbReference type="Proteomes" id="UP000054018"/>
    </source>
</evidence>
<dbReference type="STRING" id="765257.A0A0C9YW91"/>
<dbReference type="InterPro" id="IPR041078">
    <property type="entry name" value="Plavaka"/>
</dbReference>
<organism evidence="1 2">
    <name type="scientific">Pisolithus microcarpus 441</name>
    <dbReference type="NCBI Taxonomy" id="765257"/>
    <lineage>
        <taxon>Eukaryota</taxon>
        <taxon>Fungi</taxon>
        <taxon>Dikarya</taxon>
        <taxon>Basidiomycota</taxon>
        <taxon>Agaricomycotina</taxon>
        <taxon>Agaricomycetes</taxon>
        <taxon>Agaricomycetidae</taxon>
        <taxon>Boletales</taxon>
        <taxon>Sclerodermatineae</taxon>
        <taxon>Pisolithaceae</taxon>
        <taxon>Pisolithus</taxon>
    </lineage>
</organism>
<proteinExistence type="predicted"/>